<dbReference type="InterPro" id="IPR011990">
    <property type="entry name" value="TPR-like_helical_dom_sf"/>
</dbReference>
<dbReference type="PROSITE" id="PS50293">
    <property type="entry name" value="TPR_REGION"/>
    <property type="match status" value="1"/>
</dbReference>
<dbReference type="Proteomes" id="UP000186601">
    <property type="component" value="Unassembled WGS sequence"/>
</dbReference>
<dbReference type="Pfam" id="PF13432">
    <property type="entry name" value="TPR_16"/>
    <property type="match status" value="1"/>
</dbReference>
<dbReference type="Gene3D" id="1.25.40.10">
    <property type="entry name" value="Tetratricopeptide repeat domain"/>
    <property type="match status" value="2"/>
</dbReference>
<feature type="compositionally biased region" description="Basic and acidic residues" evidence="4">
    <location>
        <begin position="792"/>
        <end position="808"/>
    </location>
</feature>
<evidence type="ECO:0000256" key="3">
    <source>
        <dbReference type="PROSITE-ProRule" id="PRU00339"/>
    </source>
</evidence>
<evidence type="ECO:0000313" key="6">
    <source>
        <dbReference type="Proteomes" id="UP000186601"/>
    </source>
</evidence>
<keyword evidence="3" id="KW-0802">TPR repeat</keyword>
<dbReference type="InterPro" id="IPR051722">
    <property type="entry name" value="Endocytosis_PI4K-reg_protein"/>
</dbReference>
<comment type="function">
    <text evidence="1">Involved in endocytosis.</text>
</comment>
<proteinExistence type="inferred from homology"/>
<feature type="region of interest" description="Disordered" evidence="4">
    <location>
        <begin position="792"/>
        <end position="826"/>
    </location>
</feature>
<dbReference type="PANTHER" id="PTHR23083:SF464">
    <property type="entry name" value="TETRATRICOPEPTIDE REPEAT DOMAIN 7, ISOFORM A"/>
    <property type="match status" value="1"/>
</dbReference>
<feature type="region of interest" description="Disordered" evidence="4">
    <location>
        <begin position="705"/>
        <end position="745"/>
    </location>
</feature>
<dbReference type="OrthoDB" id="29013at2759"/>
<dbReference type="SUPFAM" id="SSF48452">
    <property type="entry name" value="TPR-like"/>
    <property type="match status" value="1"/>
</dbReference>
<accession>A0A2R6S6I1</accession>
<dbReference type="AlphaFoldDB" id="A0A2R6S6I1"/>
<feature type="region of interest" description="Disordered" evidence="4">
    <location>
        <begin position="856"/>
        <end position="891"/>
    </location>
</feature>
<feature type="compositionally biased region" description="Low complexity" evidence="4">
    <location>
        <begin position="816"/>
        <end position="826"/>
    </location>
</feature>
<comment type="caution">
    <text evidence="5">The sequence shown here is derived from an EMBL/GenBank/DDBJ whole genome shotgun (WGS) entry which is preliminary data.</text>
</comment>
<reference evidence="5 6" key="1">
    <citation type="submission" date="2018-02" db="EMBL/GenBank/DDBJ databases">
        <title>Genome sequence of the basidiomycete white-rot fungus Phlebia centrifuga.</title>
        <authorList>
            <person name="Granchi Z."/>
            <person name="Peng M."/>
            <person name="de Vries R.P."/>
            <person name="Hilden K."/>
            <person name="Makela M.R."/>
            <person name="Grigoriev I."/>
            <person name="Riley R."/>
        </authorList>
    </citation>
    <scope>NUCLEOTIDE SEQUENCE [LARGE SCALE GENOMIC DNA]</scope>
    <source>
        <strain evidence="5 6">FBCC195</strain>
    </source>
</reference>
<evidence type="ECO:0000256" key="2">
    <source>
        <dbReference type="ARBA" id="ARBA00038251"/>
    </source>
</evidence>
<dbReference type="PROSITE" id="PS50005">
    <property type="entry name" value="TPR"/>
    <property type="match status" value="1"/>
</dbReference>
<evidence type="ECO:0000256" key="1">
    <source>
        <dbReference type="ARBA" id="ARBA00002550"/>
    </source>
</evidence>
<feature type="compositionally biased region" description="Basic and acidic residues" evidence="4">
    <location>
        <begin position="870"/>
        <end position="891"/>
    </location>
</feature>
<sequence length="1166" mass="128802">MAHLKDKHYWTQLRATLAAGSWNAPFPARAPNGSPLSWSELLRKFNKHCVGFSDVAELASQTQALSLLLGANARDQSLDGNETWQENLLSPSKECVLSEERLEEGTTGYTVLQSLPSSKAEPVKLSLAYYAYALDRPSECLSLLEEVKELTDVQARIAAYGTMRSDSTTTQLPARSADVSSSSSWTESLTSTTTTAPETGQQESRVWGATECVRSICLRGMCYERLSPPKQKEALSAYLEAIPLMDTIVTDLQGSLANTSSYNVAEVRSPAASFARYRELWRWAERLLRRAIVLASRVCDVSIHDERNAIIWTLLDIYRKSSVHWPATFRPEQRSTVATIHVRAFVLRAQILSREAMKTKAPRWISVARSVLQELCALLSVCTRFPRAGERNVQVEDFVDLCVAVWEADGAVGEHAGWVIDFLWWATRLTFNSFRIYRHMTRLFLVSGDPALAKRTLRLYIQVVSKAQEAAASESPTASGASGGLEAGVEMDSDRQWVQTLVQGSRMLCQLAVQEEDYGKAVGLAKEAGTVIQKAKTRLDADDIMLVSSIQLTEGVWHSVVAYTEQDPRTRSTQLSESLTSLQAAVDTFPSASAYHHLALALSRPGPSRDIQGAIGQARAAVEAESGETRHWHLLGLLLAAAGDWKAAKGVLEIGIAMAEADLVEEEPDTHSPPDTSRAANGMNIRDFAVTPQTEATGDDVQGVNGHAEGSNNQGICTIPPDAQDIPPSSSLLKPVPDQPPPSRQENFEYALQMRMTQLALTEFIEGTEGVGEKWLEVFHWFREKRPSTMDDRRQSIDSRRISQDTRPSEVASIRTTQQPMTSMQTQGFNSSIDGHSVDVMLTAIPIKVTPATPGVSTPEFGLDSPTTIRQHDGINGEKRSSSFDEKDRDISRGKKVREVLKNRVHKGQVRITTISKKIGHGVGRHGSLSLKRTTSAPDFHSVLSQTPYQASSIHLRQYHSIHASQQDLALLEVPPPPPASTPDPTARRPANHRIRKDRRLLSDLWLMSAAIFRRLGKVEQAKAAIQEAEVKDEDNPAVWVQLGLYYVALSDNQRAVEAFQKALFIRPNDVAATVYLSRIYLSASEASTNTKDAKVQPENVDLAAGLLSDLTRGAGWDVPEAWYFLARAYKLQGRRDRERECLCFALTLSETRGVRDVATAVGWCL</sequence>
<dbReference type="PANTHER" id="PTHR23083">
    <property type="entry name" value="TETRATRICOPEPTIDE REPEAT PROTEIN, TPR"/>
    <property type="match status" value="1"/>
</dbReference>
<keyword evidence="6" id="KW-1185">Reference proteome</keyword>
<feature type="repeat" description="TPR" evidence="3">
    <location>
        <begin position="1037"/>
        <end position="1070"/>
    </location>
</feature>
<protein>
    <submittedName>
        <fullName evidence="5">Uncharacterized protein</fullName>
    </submittedName>
</protein>
<feature type="region of interest" description="Disordered" evidence="4">
    <location>
        <begin position="167"/>
        <end position="203"/>
    </location>
</feature>
<gene>
    <name evidence="5" type="ORF">PHLCEN_2v261</name>
</gene>
<feature type="region of interest" description="Disordered" evidence="4">
    <location>
        <begin position="972"/>
        <end position="994"/>
    </location>
</feature>
<dbReference type="STRING" id="98765.A0A2R6S6I1"/>
<evidence type="ECO:0000256" key="4">
    <source>
        <dbReference type="SAM" id="MobiDB-lite"/>
    </source>
</evidence>
<dbReference type="EMBL" id="MLYV02000022">
    <property type="protein sequence ID" value="PSS37900.1"/>
    <property type="molecule type" value="Genomic_DNA"/>
</dbReference>
<organism evidence="5 6">
    <name type="scientific">Hermanssonia centrifuga</name>
    <dbReference type="NCBI Taxonomy" id="98765"/>
    <lineage>
        <taxon>Eukaryota</taxon>
        <taxon>Fungi</taxon>
        <taxon>Dikarya</taxon>
        <taxon>Basidiomycota</taxon>
        <taxon>Agaricomycotina</taxon>
        <taxon>Agaricomycetes</taxon>
        <taxon>Polyporales</taxon>
        <taxon>Meruliaceae</taxon>
        <taxon>Hermanssonia</taxon>
    </lineage>
</organism>
<evidence type="ECO:0000313" key="5">
    <source>
        <dbReference type="EMBL" id="PSS37900.1"/>
    </source>
</evidence>
<feature type="compositionally biased region" description="Low complexity" evidence="4">
    <location>
        <begin position="180"/>
        <end position="195"/>
    </location>
</feature>
<dbReference type="InterPro" id="IPR019734">
    <property type="entry name" value="TPR_rpt"/>
</dbReference>
<comment type="similarity">
    <text evidence="2">Belongs to the YPP1 family.</text>
</comment>
<name>A0A2R6S6I1_9APHY</name>
<dbReference type="SMART" id="SM00028">
    <property type="entry name" value="TPR"/>
    <property type="match status" value="5"/>
</dbReference>